<dbReference type="EMBL" id="BMZS01000003">
    <property type="protein sequence ID" value="GHD45879.1"/>
    <property type="molecule type" value="Genomic_DNA"/>
</dbReference>
<keyword evidence="2" id="KW-0732">Signal</keyword>
<evidence type="ECO:0008006" key="5">
    <source>
        <dbReference type="Google" id="ProtNLM"/>
    </source>
</evidence>
<feature type="chain" id="PRO_5036976412" description="Secreted protein" evidence="2">
    <location>
        <begin position="24"/>
        <end position="117"/>
    </location>
</feature>
<reference evidence="3" key="1">
    <citation type="journal article" date="2014" name="Int. J. Syst. Evol. Microbiol.">
        <title>Complete genome sequence of Corynebacterium casei LMG S-19264T (=DSM 44701T), isolated from a smear-ripened cheese.</title>
        <authorList>
            <consortium name="US DOE Joint Genome Institute (JGI-PGF)"/>
            <person name="Walter F."/>
            <person name="Albersmeier A."/>
            <person name="Kalinowski J."/>
            <person name="Ruckert C."/>
        </authorList>
    </citation>
    <scope>NUCLEOTIDE SEQUENCE</scope>
    <source>
        <strain evidence="3">KCTC 42651</strain>
    </source>
</reference>
<feature type="signal peptide" evidence="2">
    <location>
        <begin position="1"/>
        <end position="23"/>
    </location>
</feature>
<evidence type="ECO:0000256" key="2">
    <source>
        <dbReference type="SAM" id="SignalP"/>
    </source>
</evidence>
<feature type="compositionally biased region" description="Basic and acidic residues" evidence="1">
    <location>
        <begin position="106"/>
        <end position="117"/>
    </location>
</feature>
<reference evidence="3" key="2">
    <citation type="submission" date="2020-09" db="EMBL/GenBank/DDBJ databases">
        <authorList>
            <person name="Sun Q."/>
            <person name="Kim S."/>
        </authorList>
    </citation>
    <scope>NUCLEOTIDE SEQUENCE</scope>
    <source>
        <strain evidence="3">KCTC 42651</strain>
    </source>
</reference>
<sequence length="117" mass="11828">MVRLLLALVVLLFGIGILPSAAAAAAGHGAAHRAPATVEQVPDSGSIQHLRAADPHEHMPGTHGCRYAAGCSGVGSAENGTPAVPLPRQVAAAPQSPVVPVPHGADLPREDRPPRPV</sequence>
<keyword evidence="4" id="KW-1185">Reference proteome</keyword>
<organism evidence="3 4">
    <name type="scientific">Thalassobaculum fulvum</name>
    <dbReference type="NCBI Taxonomy" id="1633335"/>
    <lineage>
        <taxon>Bacteria</taxon>
        <taxon>Pseudomonadati</taxon>
        <taxon>Pseudomonadota</taxon>
        <taxon>Alphaproteobacteria</taxon>
        <taxon>Rhodospirillales</taxon>
        <taxon>Thalassobaculaceae</taxon>
        <taxon>Thalassobaculum</taxon>
    </lineage>
</organism>
<evidence type="ECO:0000256" key="1">
    <source>
        <dbReference type="SAM" id="MobiDB-lite"/>
    </source>
</evidence>
<comment type="caution">
    <text evidence="3">The sequence shown here is derived from an EMBL/GenBank/DDBJ whole genome shotgun (WGS) entry which is preliminary data.</text>
</comment>
<feature type="compositionally biased region" description="Low complexity" evidence="1">
    <location>
        <begin position="89"/>
        <end position="102"/>
    </location>
</feature>
<dbReference type="Proteomes" id="UP000630353">
    <property type="component" value="Unassembled WGS sequence"/>
</dbReference>
<name>A0A919CNV6_9PROT</name>
<protein>
    <recommendedName>
        <fullName evidence="5">Secreted protein</fullName>
    </recommendedName>
</protein>
<evidence type="ECO:0000313" key="4">
    <source>
        <dbReference type="Proteomes" id="UP000630353"/>
    </source>
</evidence>
<accession>A0A919CNV6</accession>
<dbReference type="AlphaFoldDB" id="A0A919CNV6"/>
<evidence type="ECO:0000313" key="3">
    <source>
        <dbReference type="EMBL" id="GHD45879.1"/>
    </source>
</evidence>
<feature type="region of interest" description="Disordered" evidence="1">
    <location>
        <begin position="76"/>
        <end position="117"/>
    </location>
</feature>
<proteinExistence type="predicted"/>
<gene>
    <name evidence="3" type="ORF">GCM10017083_14440</name>
</gene>